<keyword evidence="12" id="KW-1185">Reference proteome</keyword>
<evidence type="ECO:0008006" key="13">
    <source>
        <dbReference type="Google" id="ProtNLM"/>
    </source>
</evidence>
<dbReference type="GO" id="GO:0000070">
    <property type="term" value="P:mitotic sister chromatid segregation"/>
    <property type="evidence" value="ECO:0007669"/>
    <property type="project" value="TreeGrafter"/>
</dbReference>
<dbReference type="OrthoDB" id="1884855at2759"/>
<proteinExistence type="inferred from homology"/>
<gene>
    <name evidence="11" type="ORF">PHLCEN_2v9922</name>
</gene>
<dbReference type="PANTHER" id="PTHR14527:SF2">
    <property type="entry name" value="PROTEIN MIS12 HOMOLOG"/>
    <property type="match status" value="1"/>
</dbReference>
<dbReference type="Proteomes" id="UP000186601">
    <property type="component" value="Unassembled WGS sequence"/>
</dbReference>
<evidence type="ECO:0000256" key="7">
    <source>
        <dbReference type="ARBA" id="ARBA00023054"/>
    </source>
</evidence>
<evidence type="ECO:0000256" key="5">
    <source>
        <dbReference type="ARBA" id="ARBA00022776"/>
    </source>
</evidence>
<protein>
    <recommendedName>
        <fullName evidence="13">Mis12-domain-containing protein</fullName>
    </recommendedName>
</protein>
<keyword evidence="7 10" id="KW-0175">Coiled coil</keyword>
<sequence length="295" mass="32922">MAAGPPSSTVPSVLLPELLGFVPQFLLDDIIDTANDAVRQAVEAMEVFLRRWASEREEKVDREWDSTQEVEQGLVAFQTLLNSHVDIAFDFFEAWSLRNIFAVPADLPIVAPHQAKLNLDHTGEQETELVNEIKDLRRKIQAQRKLQRLYSLAVRKSAAQRSYSEKRLQRLAFLRSPQLQALMKLPNDFITMYEAISSLPPHDPSTAQSVGMPLMDPGKRPWETSKTGYLNWAVEQLVLRAKERGQAEGDSAVGSTADAAYAIAKAEDIKAALAALSTHTEPRGNDRSTDDVIMN</sequence>
<dbReference type="AlphaFoldDB" id="A0A2R6NPF0"/>
<evidence type="ECO:0000313" key="12">
    <source>
        <dbReference type="Proteomes" id="UP000186601"/>
    </source>
</evidence>
<evidence type="ECO:0000256" key="6">
    <source>
        <dbReference type="ARBA" id="ARBA00022838"/>
    </source>
</evidence>
<evidence type="ECO:0000256" key="3">
    <source>
        <dbReference type="ARBA" id="ARBA00022454"/>
    </source>
</evidence>
<comment type="subcellular location">
    <subcellularLocation>
        <location evidence="1">Chromosome</location>
        <location evidence="1">Centromere</location>
        <location evidence="1">Kinetochore</location>
    </subcellularLocation>
</comment>
<reference evidence="11 12" key="1">
    <citation type="submission" date="2018-02" db="EMBL/GenBank/DDBJ databases">
        <title>Genome sequence of the basidiomycete white-rot fungus Phlebia centrifuga.</title>
        <authorList>
            <person name="Granchi Z."/>
            <person name="Peng M."/>
            <person name="de Vries R.P."/>
            <person name="Hilden K."/>
            <person name="Makela M.R."/>
            <person name="Grigoriev I."/>
            <person name="Riley R."/>
        </authorList>
    </citation>
    <scope>NUCLEOTIDE SEQUENCE [LARGE SCALE GENOMIC DNA]</scope>
    <source>
        <strain evidence="11 12">FBCC195</strain>
    </source>
</reference>
<dbReference type="InterPro" id="IPR008685">
    <property type="entry name" value="Centromere_Mis12"/>
</dbReference>
<accession>A0A2R6NPF0</accession>
<name>A0A2R6NPF0_9APHY</name>
<comment type="similarity">
    <text evidence="2">Belongs to the mis12 family.</text>
</comment>
<dbReference type="EMBL" id="MLYV02000995">
    <property type="protein sequence ID" value="PSR74343.1"/>
    <property type="molecule type" value="Genomic_DNA"/>
</dbReference>
<evidence type="ECO:0000256" key="2">
    <source>
        <dbReference type="ARBA" id="ARBA00008643"/>
    </source>
</evidence>
<dbReference type="GO" id="GO:0000444">
    <property type="term" value="C:MIS12/MIND type complex"/>
    <property type="evidence" value="ECO:0007669"/>
    <property type="project" value="TreeGrafter"/>
</dbReference>
<evidence type="ECO:0000256" key="9">
    <source>
        <dbReference type="ARBA" id="ARBA00023328"/>
    </source>
</evidence>
<keyword evidence="6" id="KW-0995">Kinetochore</keyword>
<keyword evidence="4" id="KW-0132">Cell division</keyword>
<keyword evidence="5" id="KW-0498">Mitosis</keyword>
<evidence type="ECO:0000313" key="11">
    <source>
        <dbReference type="EMBL" id="PSR74343.1"/>
    </source>
</evidence>
<evidence type="ECO:0000256" key="4">
    <source>
        <dbReference type="ARBA" id="ARBA00022618"/>
    </source>
</evidence>
<organism evidence="11 12">
    <name type="scientific">Hermanssonia centrifuga</name>
    <dbReference type="NCBI Taxonomy" id="98765"/>
    <lineage>
        <taxon>Eukaryota</taxon>
        <taxon>Fungi</taxon>
        <taxon>Dikarya</taxon>
        <taxon>Basidiomycota</taxon>
        <taxon>Agaricomycotina</taxon>
        <taxon>Agaricomycetes</taxon>
        <taxon>Polyporales</taxon>
        <taxon>Meruliaceae</taxon>
        <taxon>Hermanssonia</taxon>
    </lineage>
</organism>
<dbReference type="GO" id="GO:0005634">
    <property type="term" value="C:nucleus"/>
    <property type="evidence" value="ECO:0007669"/>
    <property type="project" value="InterPro"/>
</dbReference>
<evidence type="ECO:0000256" key="8">
    <source>
        <dbReference type="ARBA" id="ARBA00023306"/>
    </source>
</evidence>
<dbReference type="PANTHER" id="PTHR14527">
    <property type="entry name" value="PROTEIN MIS12 HOMOLOG"/>
    <property type="match status" value="1"/>
</dbReference>
<evidence type="ECO:0000256" key="10">
    <source>
        <dbReference type="SAM" id="Coils"/>
    </source>
</evidence>
<comment type="caution">
    <text evidence="11">The sequence shown here is derived from an EMBL/GenBank/DDBJ whole genome shotgun (WGS) entry which is preliminary data.</text>
</comment>
<dbReference type="STRING" id="98765.A0A2R6NPF0"/>
<dbReference type="GO" id="GO:0051382">
    <property type="term" value="P:kinetochore assembly"/>
    <property type="evidence" value="ECO:0007669"/>
    <property type="project" value="TreeGrafter"/>
</dbReference>
<evidence type="ECO:0000256" key="1">
    <source>
        <dbReference type="ARBA" id="ARBA00004629"/>
    </source>
</evidence>
<keyword evidence="3" id="KW-0158">Chromosome</keyword>
<feature type="coiled-coil region" evidence="10">
    <location>
        <begin position="119"/>
        <end position="146"/>
    </location>
</feature>
<dbReference type="Pfam" id="PF05859">
    <property type="entry name" value="Mis12"/>
    <property type="match status" value="1"/>
</dbReference>
<keyword evidence="9" id="KW-0137">Centromere</keyword>
<dbReference type="GO" id="GO:0051301">
    <property type="term" value="P:cell division"/>
    <property type="evidence" value="ECO:0007669"/>
    <property type="project" value="UniProtKB-KW"/>
</dbReference>
<keyword evidence="8" id="KW-0131">Cell cycle</keyword>